<dbReference type="GO" id="GO:0051301">
    <property type="term" value="P:cell division"/>
    <property type="evidence" value="ECO:0007669"/>
    <property type="project" value="UniProtKB-KW"/>
</dbReference>
<dbReference type="GO" id="GO:0097124">
    <property type="term" value="C:cyclin A2-CDK2 complex"/>
    <property type="evidence" value="ECO:0000318"/>
    <property type="project" value="GO_Central"/>
</dbReference>
<name>A0A454Y7D3_PRIPA</name>
<accession>A0A454Y7D3</accession>
<dbReference type="InterPro" id="IPR036915">
    <property type="entry name" value="Cyclin-like_sf"/>
</dbReference>
<dbReference type="Pfam" id="PF02984">
    <property type="entry name" value="Cyclin_C"/>
    <property type="match status" value="1"/>
</dbReference>
<evidence type="ECO:0000313" key="5">
    <source>
        <dbReference type="EnsemblMetazoa" id="PPA13190.1"/>
    </source>
</evidence>
<evidence type="ECO:0000256" key="3">
    <source>
        <dbReference type="ARBA" id="ARBA00023306"/>
    </source>
</evidence>
<keyword evidence="3" id="KW-0131">Cell cycle</keyword>
<dbReference type="InterPro" id="IPR013763">
    <property type="entry name" value="Cyclin-like_dom"/>
</dbReference>
<dbReference type="Proteomes" id="UP000005239">
    <property type="component" value="Unassembled WGS sequence"/>
</dbReference>
<keyword evidence="2 4" id="KW-0195">Cyclin</keyword>
<dbReference type="GO" id="GO:0005815">
    <property type="term" value="C:microtubule organizing center"/>
    <property type="evidence" value="ECO:0000318"/>
    <property type="project" value="GO_Central"/>
</dbReference>
<dbReference type="SMART" id="SM00385">
    <property type="entry name" value="CYCLIN"/>
    <property type="match status" value="2"/>
</dbReference>
<dbReference type="InterPro" id="IPR006671">
    <property type="entry name" value="Cyclin_N"/>
</dbReference>
<dbReference type="OMA" id="EYNMESE"/>
<dbReference type="Pfam" id="PF00134">
    <property type="entry name" value="Cyclin_N"/>
    <property type="match status" value="1"/>
</dbReference>
<accession>A0A8R1YC84</accession>
<evidence type="ECO:0000256" key="1">
    <source>
        <dbReference type="ARBA" id="ARBA00022618"/>
    </source>
</evidence>
<dbReference type="InterPro" id="IPR039361">
    <property type="entry name" value="Cyclin"/>
</dbReference>
<dbReference type="Gene3D" id="1.10.472.10">
    <property type="entry name" value="Cyclin-like"/>
    <property type="match status" value="2"/>
</dbReference>
<dbReference type="CDD" id="cd20537">
    <property type="entry name" value="CYCLIN_CCNO-like_rpt2"/>
    <property type="match status" value="1"/>
</dbReference>
<organism evidence="5 6">
    <name type="scientific">Pristionchus pacificus</name>
    <name type="common">Parasitic nematode worm</name>
    <dbReference type="NCBI Taxonomy" id="54126"/>
    <lineage>
        <taxon>Eukaryota</taxon>
        <taxon>Metazoa</taxon>
        <taxon>Ecdysozoa</taxon>
        <taxon>Nematoda</taxon>
        <taxon>Chromadorea</taxon>
        <taxon>Rhabditida</taxon>
        <taxon>Rhabditina</taxon>
        <taxon>Diplogasteromorpha</taxon>
        <taxon>Diplogasteroidea</taxon>
        <taxon>Neodiplogasteridae</taxon>
        <taxon>Pristionchus</taxon>
    </lineage>
</organism>
<dbReference type="InterPro" id="IPR004367">
    <property type="entry name" value="Cyclin_C-dom"/>
</dbReference>
<reference evidence="6" key="1">
    <citation type="journal article" date="2008" name="Nat. Genet.">
        <title>The Pristionchus pacificus genome provides a unique perspective on nematode lifestyle and parasitism.</title>
        <authorList>
            <person name="Dieterich C."/>
            <person name="Clifton S.W."/>
            <person name="Schuster L.N."/>
            <person name="Chinwalla A."/>
            <person name="Delehaunty K."/>
            <person name="Dinkelacker I."/>
            <person name="Fulton L."/>
            <person name="Fulton R."/>
            <person name="Godfrey J."/>
            <person name="Minx P."/>
            <person name="Mitreva M."/>
            <person name="Roeseler W."/>
            <person name="Tian H."/>
            <person name="Witte H."/>
            <person name="Yang S.P."/>
            <person name="Wilson R.K."/>
            <person name="Sommer R.J."/>
        </authorList>
    </citation>
    <scope>NUCLEOTIDE SEQUENCE [LARGE SCALE GENOMIC DNA]</scope>
    <source>
        <strain evidence="6">PS312</strain>
    </source>
</reference>
<keyword evidence="1" id="KW-0132">Cell division</keyword>
<evidence type="ECO:0000256" key="2">
    <source>
        <dbReference type="ARBA" id="ARBA00023127"/>
    </source>
</evidence>
<dbReference type="GO" id="GO:0005634">
    <property type="term" value="C:nucleus"/>
    <property type="evidence" value="ECO:0000318"/>
    <property type="project" value="GO_Central"/>
</dbReference>
<dbReference type="GO" id="GO:0005737">
    <property type="term" value="C:cytoplasm"/>
    <property type="evidence" value="ECO:0000318"/>
    <property type="project" value="GO_Central"/>
</dbReference>
<dbReference type="GO" id="GO:0016538">
    <property type="term" value="F:cyclin-dependent protein serine/threonine kinase regulator activity"/>
    <property type="evidence" value="ECO:0000318"/>
    <property type="project" value="GO_Central"/>
</dbReference>
<keyword evidence="6" id="KW-1185">Reference proteome</keyword>
<dbReference type="OrthoDB" id="5590282at2759"/>
<dbReference type="FunFam" id="1.10.472.10:FF:000001">
    <property type="entry name" value="G2/mitotic-specific cyclin"/>
    <property type="match status" value="1"/>
</dbReference>
<evidence type="ECO:0000313" key="6">
    <source>
        <dbReference type="Proteomes" id="UP000005239"/>
    </source>
</evidence>
<dbReference type="EnsemblMetazoa" id="PPA13190.1">
    <property type="protein sequence ID" value="PPA13190.1"/>
    <property type="gene ID" value="WBGene00102744"/>
</dbReference>
<dbReference type="PANTHER" id="PTHR10177">
    <property type="entry name" value="CYCLINS"/>
    <property type="match status" value="1"/>
</dbReference>
<dbReference type="SUPFAM" id="SSF47954">
    <property type="entry name" value="Cyclin-like"/>
    <property type="match status" value="2"/>
</dbReference>
<reference evidence="5" key="2">
    <citation type="submission" date="2022-06" db="UniProtKB">
        <authorList>
            <consortium name="EnsemblMetazoa"/>
        </authorList>
    </citation>
    <scope>IDENTIFICATION</scope>
    <source>
        <strain evidence="5">PS312</strain>
    </source>
</reference>
<dbReference type="SMART" id="SM01332">
    <property type="entry name" value="Cyclin_C"/>
    <property type="match status" value="1"/>
</dbReference>
<protein>
    <submittedName>
        <fullName evidence="5">Cya-1</fullName>
    </submittedName>
</protein>
<comment type="similarity">
    <text evidence="4">Belongs to the cyclin family.</text>
</comment>
<sequence>MSHINRFPSVLQGVEKGRRGQESGKTIGLRNSNIPVLAASKGLIQPKTTRLGVRHAKKESTFNVFLDENGTNELNVVKQLERLEPPRVPLSSINDVLEIKASGTRSPSPSIDEGSEYFSVPDSIPISAYDTPTEMILDMFEYMRARETEFLVRLRWDKQPELNDNMRTVLIDWLHDVSMEYNMESETLHLTASLIDRLLMMCSVSRPNVQLVGTAALMASGVYSQLTIIASKYEQIHPPELKDFVYVTDDSYTEHQILRMEAKMLNYLRFDISVPTVEWFVSHMLNMTKPSKKTVSLAHYLGDLTLLITSLNGIRPSVIASACIALSNIMTGPAAWSEEMEKNTGIPLNQLERPMNILLYAFNAASQSEQKSVYDKYSRAQYDEVALLDSPSVLPPFH</sequence>
<evidence type="ECO:0000256" key="4">
    <source>
        <dbReference type="RuleBase" id="RU000383"/>
    </source>
</evidence>
<dbReference type="GO" id="GO:0000082">
    <property type="term" value="P:G1/S transition of mitotic cell cycle"/>
    <property type="evidence" value="ECO:0000318"/>
    <property type="project" value="GO_Central"/>
</dbReference>
<proteinExistence type="inferred from homology"/>
<gene>
    <name evidence="5" type="primary">WBGene00102744</name>
</gene>
<dbReference type="AlphaFoldDB" id="A0A454Y7D3"/>